<comment type="similarity">
    <text evidence="1">Belongs to the LysR transcriptional regulatory family.</text>
</comment>
<dbReference type="GO" id="GO:0005829">
    <property type="term" value="C:cytosol"/>
    <property type="evidence" value="ECO:0007669"/>
    <property type="project" value="TreeGrafter"/>
</dbReference>
<dbReference type="CDD" id="cd05466">
    <property type="entry name" value="PBP2_LTTR_substrate"/>
    <property type="match status" value="1"/>
</dbReference>
<keyword evidence="3" id="KW-0238">DNA-binding</keyword>
<dbReference type="InterPro" id="IPR036390">
    <property type="entry name" value="WH_DNA-bd_sf"/>
</dbReference>
<keyword evidence="2" id="KW-0805">Transcription regulation</keyword>
<reference evidence="6 7" key="1">
    <citation type="submission" date="2018-08" db="EMBL/GenBank/DDBJ databases">
        <title>Bacillus jemisoniae sp. nov., Bacillus chryseoplanitiae sp. nov., Bacillus resnikiae sp. nov., and Bacillus frankliniae sp. nov., isolated from Viking spacecraft and associated surfaces.</title>
        <authorList>
            <person name="Seuylemezian A."/>
            <person name="Vaishampayan P."/>
        </authorList>
    </citation>
    <scope>NUCLEOTIDE SEQUENCE [LARGE SCALE GENOMIC DNA]</scope>
    <source>
        <strain evidence="6 7">MA001</strain>
    </source>
</reference>
<dbReference type="GO" id="GO:0003700">
    <property type="term" value="F:DNA-binding transcription factor activity"/>
    <property type="evidence" value="ECO:0007669"/>
    <property type="project" value="InterPro"/>
</dbReference>
<dbReference type="Pfam" id="PF03466">
    <property type="entry name" value="LysR_substrate"/>
    <property type="match status" value="1"/>
</dbReference>
<dbReference type="InterPro" id="IPR036388">
    <property type="entry name" value="WH-like_DNA-bd_sf"/>
</dbReference>
<organism evidence="6 7">
    <name type="scientific">Peribacillus asahii</name>
    <dbReference type="NCBI Taxonomy" id="228899"/>
    <lineage>
        <taxon>Bacteria</taxon>
        <taxon>Bacillati</taxon>
        <taxon>Bacillota</taxon>
        <taxon>Bacilli</taxon>
        <taxon>Bacillales</taxon>
        <taxon>Bacillaceae</taxon>
        <taxon>Peribacillus</taxon>
    </lineage>
</organism>
<dbReference type="InterPro" id="IPR000847">
    <property type="entry name" value="LysR_HTH_N"/>
</dbReference>
<dbReference type="SUPFAM" id="SSF53850">
    <property type="entry name" value="Periplasmic binding protein-like II"/>
    <property type="match status" value="1"/>
</dbReference>
<dbReference type="Gene3D" id="3.40.190.290">
    <property type="match status" value="1"/>
</dbReference>
<dbReference type="PANTHER" id="PTHR30419:SF8">
    <property type="entry name" value="NITROGEN ASSIMILATION TRANSCRIPTIONAL ACTIVATOR-RELATED"/>
    <property type="match status" value="1"/>
</dbReference>
<evidence type="ECO:0000256" key="3">
    <source>
        <dbReference type="ARBA" id="ARBA00023125"/>
    </source>
</evidence>
<dbReference type="GO" id="GO:0003677">
    <property type="term" value="F:DNA binding"/>
    <property type="evidence" value="ECO:0007669"/>
    <property type="project" value="UniProtKB-KW"/>
</dbReference>
<name>A0A398BJD6_9BACI</name>
<keyword evidence="4" id="KW-0804">Transcription</keyword>
<dbReference type="Gene3D" id="1.10.10.10">
    <property type="entry name" value="Winged helix-like DNA-binding domain superfamily/Winged helix DNA-binding domain"/>
    <property type="match status" value="1"/>
</dbReference>
<accession>A0A398BJD6</accession>
<dbReference type="Proteomes" id="UP000266016">
    <property type="component" value="Unassembled WGS sequence"/>
</dbReference>
<dbReference type="RefSeq" id="WP_119116083.1">
    <property type="nucleotide sequence ID" value="NZ_QWVS01000011.1"/>
</dbReference>
<proteinExistence type="inferred from homology"/>
<evidence type="ECO:0000313" key="7">
    <source>
        <dbReference type="Proteomes" id="UP000266016"/>
    </source>
</evidence>
<dbReference type="InterPro" id="IPR005119">
    <property type="entry name" value="LysR_subst-bd"/>
</dbReference>
<dbReference type="EMBL" id="QWVS01000011">
    <property type="protein sequence ID" value="RID87566.1"/>
    <property type="molecule type" value="Genomic_DNA"/>
</dbReference>
<dbReference type="Pfam" id="PF00126">
    <property type="entry name" value="HTH_1"/>
    <property type="match status" value="1"/>
</dbReference>
<protein>
    <submittedName>
        <fullName evidence="6">LysR family transcriptional regulator</fullName>
    </submittedName>
</protein>
<dbReference type="InterPro" id="IPR050950">
    <property type="entry name" value="HTH-type_LysR_regulators"/>
</dbReference>
<dbReference type="FunFam" id="1.10.10.10:FF:000001">
    <property type="entry name" value="LysR family transcriptional regulator"/>
    <property type="match status" value="1"/>
</dbReference>
<sequence length="300" mass="34380">MMDTRLLKYFESIARNKNITRAASELHISQPSLSKQMKMFEQELDCKLFKRNTREITLTDAGKVLYKHSVQILQQLKNATKEMEDVKNVGLGEISIGAYVTSIPWLCEIIPEFKRRYPHIPIKIKEMGAEEIAESLKQYDVHIGITSNCQDTDVLKFTPVFEEPLVLITPLHHHLSNREEISFTDLDGEPLIFFPSNYHTRQITMAAFNQNDIKPNIAFETSRTSSIISLVASELGSALIFESHLNSQTEKNINIIQVNNPMIKRTLYTAIHHDRNLPSIIHELNSLISQFFISNQTSPE</sequence>
<dbReference type="PRINTS" id="PR00039">
    <property type="entry name" value="HTHLYSR"/>
</dbReference>
<evidence type="ECO:0000256" key="4">
    <source>
        <dbReference type="ARBA" id="ARBA00023163"/>
    </source>
</evidence>
<feature type="domain" description="HTH lysR-type" evidence="5">
    <location>
        <begin position="2"/>
        <end position="59"/>
    </location>
</feature>
<dbReference type="AlphaFoldDB" id="A0A398BJD6"/>
<evidence type="ECO:0000256" key="2">
    <source>
        <dbReference type="ARBA" id="ARBA00023015"/>
    </source>
</evidence>
<gene>
    <name evidence="6" type="ORF">D1953_05090</name>
</gene>
<dbReference type="PROSITE" id="PS50931">
    <property type="entry name" value="HTH_LYSR"/>
    <property type="match status" value="1"/>
</dbReference>
<keyword evidence="7" id="KW-1185">Reference proteome</keyword>
<evidence type="ECO:0000313" key="6">
    <source>
        <dbReference type="EMBL" id="RID87566.1"/>
    </source>
</evidence>
<evidence type="ECO:0000259" key="5">
    <source>
        <dbReference type="PROSITE" id="PS50931"/>
    </source>
</evidence>
<comment type="caution">
    <text evidence="6">The sequence shown here is derived from an EMBL/GenBank/DDBJ whole genome shotgun (WGS) entry which is preliminary data.</text>
</comment>
<dbReference type="SUPFAM" id="SSF46785">
    <property type="entry name" value="Winged helix' DNA-binding domain"/>
    <property type="match status" value="1"/>
</dbReference>
<dbReference type="PANTHER" id="PTHR30419">
    <property type="entry name" value="HTH-TYPE TRANSCRIPTIONAL REGULATOR YBHD"/>
    <property type="match status" value="1"/>
</dbReference>
<evidence type="ECO:0000256" key="1">
    <source>
        <dbReference type="ARBA" id="ARBA00009437"/>
    </source>
</evidence>